<organism evidence="5 6">
    <name type="scientific">Sporolactobacillus kofuensis</name>
    <dbReference type="NCBI Taxonomy" id="269672"/>
    <lineage>
        <taxon>Bacteria</taxon>
        <taxon>Bacillati</taxon>
        <taxon>Bacillota</taxon>
        <taxon>Bacilli</taxon>
        <taxon>Bacillales</taxon>
        <taxon>Sporolactobacillaceae</taxon>
        <taxon>Sporolactobacillus</taxon>
    </lineage>
</organism>
<dbReference type="InterPro" id="IPR036388">
    <property type="entry name" value="WH-like_DNA-bd_sf"/>
</dbReference>
<dbReference type="Pfam" id="PF00392">
    <property type="entry name" value="GntR"/>
    <property type="match status" value="1"/>
</dbReference>
<protein>
    <submittedName>
        <fullName evidence="5">GntR family transcriptional regulator</fullName>
    </submittedName>
</protein>
<gene>
    <name evidence="5" type="ORF">ACFP7A_02220</name>
</gene>
<dbReference type="PANTHER" id="PTHR43537:SF24">
    <property type="entry name" value="GLUCONATE OPERON TRANSCRIPTIONAL REPRESSOR"/>
    <property type="match status" value="1"/>
</dbReference>
<evidence type="ECO:0000259" key="4">
    <source>
        <dbReference type="PROSITE" id="PS50949"/>
    </source>
</evidence>
<feature type="domain" description="HTH gntR-type" evidence="4">
    <location>
        <begin position="12"/>
        <end position="78"/>
    </location>
</feature>
<evidence type="ECO:0000256" key="3">
    <source>
        <dbReference type="ARBA" id="ARBA00023163"/>
    </source>
</evidence>
<dbReference type="SUPFAM" id="SSF48008">
    <property type="entry name" value="GntR ligand-binding domain-like"/>
    <property type="match status" value="1"/>
</dbReference>
<dbReference type="EMBL" id="JBHSTQ010000002">
    <property type="protein sequence ID" value="MFC6385404.1"/>
    <property type="molecule type" value="Genomic_DNA"/>
</dbReference>
<dbReference type="InterPro" id="IPR036390">
    <property type="entry name" value="WH_DNA-bd_sf"/>
</dbReference>
<dbReference type="Pfam" id="PF07729">
    <property type="entry name" value="FCD"/>
    <property type="match status" value="1"/>
</dbReference>
<dbReference type="SMART" id="SM00345">
    <property type="entry name" value="HTH_GNTR"/>
    <property type="match status" value="1"/>
</dbReference>
<evidence type="ECO:0000313" key="6">
    <source>
        <dbReference type="Proteomes" id="UP001596267"/>
    </source>
</evidence>
<dbReference type="Gene3D" id="1.10.10.10">
    <property type="entry name" value="Winged helix-like DNA-binding domain superfamily/Winged helix DNA-binding domain"/>
    <property type="match status" value="1"/>
</dbReference>
<name>A0ABW1WB43_9BACL</name>
<dbReference type="PANTHER" id="PTHR43537">
    <property type="entry name" value="TRANSCRIPTIONAL REGULATOR, GNTR FAMILY"/>
    <property type="match status" value="1"/>
</dbReference>
<evidence type="ECO:0000313" key="5">
    <source>
        <dbReference type="EMBL" id="MFC6385404.1"/>
    </source>
</evidence>
<dbReference type="CDD" id="cd07377">
    <property type="entry name" value="WHTH_GntR"/>
    <property type="match status" value="1"/>
</dbReference>
<evidence type="ECO:0000256" key="2">
    <source>
        <dbReference type="ARBA" id="ARBA00023125"/>
    </source>
</evidence>
<dbReference type="PROSITE" id="PS50949">
    <property type="entry name" value="HTH_GNTR"/>
    <property type="match status" value="1"/>
</dbReference>
<evidence type="ECO:0000256" key="1">
    <source>
        <dbReference type="ARBA" id="ARBA00023015"/>
    </source>
</evidence>
<sequence length="232" mass="26857">MLQFPELWMNTISLGERIANELRLKILENSIKPGEVLSENQIAQLYGTSRSPVRDAMKALSNDGLIHLERMGAVVLGLSQKDVQELYDIREMIENFAQQRVSRKDMSTVLHSLCLTIDQMELAARYDMHSNFAYYDLTFHETIIRHARHQRILNLWNGMRPLIMAIILVTTEDVFAHGTEHTEWVIDKHRKIVRAMQTGTSETIEKSVGRYFDDSKRTLNKSFPLRIDEGRA</sequence>
<reference evidence="6" key="1">
    <citation type="journal article" date="2019" name="Int. J. Syst. Evol. Microbiol.">
        <title>The Global Catalogue of Microorganisms (GCM) 10K type strain sequencing project: providing services to taxonomists for standard genome sequencing and annotation.</title>
        <authorList>
            <consortium name="The Broad Institute Genomics Platform"/>
            <consortium name="The Broad Institute Genome Sequencing Center for Infectious Disease"/>
            <person name="Wu L."/>
            <person name="Ma J."/>
        </authorList>
    </citation>
    <scope>NUCLEOTIDE SEQUENCE [LARGE SCALE GENOMIC DNA]</scope>
    <source>
        <strain evidence="6">CCUG 42001</strain>
    </source>
</reference>
<keyword evidence="2" id="KW-0238">DNA-binding</keyword>
<comment type="caution">
    <text evidence="5">The sequence shown here is derived from an EMBL/GenBank/DDBJ whole genome shotgun (WGS) entry which is preliminary data.</text>
</comment>
<proteinExistence type="predicted"/>
<dbReference type="InterPro" id="IPR011711">
    <property type="entry name" value="GntR_C"/>
</dbReference>
<keyword evidence="1" id="KW-0805">Transcription regulation</keyword>
<keyword evidence="3" id="KW-0804">Transcription</keyword>
<dbReference type="PRINTS" id="PR00035">
    <property type="entry name" value="HTHGNTR"/>
</dbReference>
<dbReference type="SUPFAM" id="SSF46785">
    <property type="entry name" value="Winged helix' DNA-binding domain"/>
    <property type="match status" value="1"/>
</dbReference>
<dbReference type="Gene3D" id="1.20.120.530">
    <property type="entry name" value="GntR ligand-binding domain-like"/>
    <property type="match status" value="1"/>
</dbReference>
<dbReference type="InterPro" id="IPR000524">
    <property type="entry name" value="Tscrpt_reg_HTH_GntR"/>
</dbReference>
<dbReference type="RefSeq" id="WP_253052329.1">
    <property type="nucleotide sequence ID" value="NZ_JAMXWN010000001.1"/>
</dbReference>
<dbReference type="Proteomes" id="UP001596267">
    <property type="component" value="Unassembled WGS sequence"/>
</dbReference>
<keyword evidence="6" id="KW-1185">Reference proteome</keyword>
<dbReference type="InterPro" id="IPR008920">
    <property type="entry name" value="TF_FadR/GntR_C"/>
</dbReference>
<accession>A0ABW1WB43</accession>